<evidence type="ECO:0000313" key="3">
    <source>
        <dbReference type="Proteomes" id="UP000194606"/>
    </source>
</evidence>
<protein>
    <submittedName>
        <fullName evidence="2">Uncharacterized protein</fullName>
    </submittedName>
</protein>
<reference evidence="2 3" key="1">
    <citation type="submission" date="2017-02" db="EMBL/GenBank/DDBJ databases">
        <authorList>
            <person name="Peterson S.W."/>
        </authorList>
    </citation>
    <scope>NUCLEOTIDE SEQUENCE [LARGE SCALE GENOMIC DNA]</scope>
    <source>
        <strain evidence="2">159469</strain>
    </source>
</reference>
<feature type="transmembrane region" description="Helical" evidence="1">
    <location>
        <begin position="103"/>
        <end position="125"/>
    </location>
</feature>
<organism evidence="2 3">
    <name type="scientific">Lactococcus petauri</name>
    <dbReference type="NCBI Taxonomy" id="1940789"/>
    <lineage>
        <taxon>Bacteria</taxon>
        <taxon>Bacillati</taxon>
        <taxon>Bacillota</taxon>
        <taxon>Bacilli</taxon>
        <taxon>Lactobacillales</taxon>
        <taxon>Streptococcaceae</taxon>
        <taxon>Lactococcus</taxon>
    </lineage>
</organism>
<feature type="transmembrane region" description="Helical" evidence="1">
    <location>
        <begin position="137"/>
        <end position="154"/>
    </location>
</feature>
<evidence type="ECO:0000313" key="2">
    <source>
        <dbReference type="EMBL" id="OUK05578.1"/>
    </source>
</evidence>
<dbReference type="AlphaFoldDB" id="A0A252CG94"/>
<proteinExistence type="predicted"/>
<dbReference type="EMBL" id="MUIZ01000001">
    <property type="protein sequence ID" value="OUK05578.1"/>
    <property type="molecule type" value="Genomic_DNA"/>
</dbReference>
<name>A0A252CG94_9LACT</name>
<sequence length="184" mass="21362">MNKNNQTYIFSALVFLGGSFLIFVSEESVFTDFDSLLGFLAVIQSSFILNYIGIFIFQNVAFMERTVELSYYKKQLPKIQALSYLMALSFFTVASSMNLTVVLATVFLIMMNTVIRAYFISMRILKLMYIQRQIKEHFFRGLLGLAFILLITYFNFYTVTFFSVLLLCQTFWNFKLIISHGSSK</sequence>
<dbReference type="Proteomes" id="UP000194606">
    <property type="component" value="Unassembled WGS sequence"/>
</dbReference>
<evidence type="ECO:0000256" key="1">
    <source>
        <dbReference type="SAM" id="Phobius"/>
    </source>
</evidence>
<feature type="transmembrane region" description="Helical" evidence="1">
    <location>
        <begin position="79"/>
        <end position="97"/>
    </location>
</feature>
<keyword evidence="1" id="KW-1133">Transmembrane helix</keyword>
<dbReference type="RefSeq" id="WP_086582310.1">
    <property type="nucleotide sequence ID" value="NZ_MUIZ01000001.1"/>
</dbReference>
<gene>
    <name evidence="2" type="ORF">BZZ03_02340</name>
</gene>
<keyword evidence="1" id="KW-0812">Transmembrane</keyword>
<feature type="transmembrane region" description="Helical" evidence="1">
    <location>
        <begin position="36"/>
        <end position="58"/>
    </location>
</feature>
<feature type="transmembrane region" description="Helical" evidence="1">
    <location>
        <begin position="7"/>
        <end position="24"/>
    </location>
</feature>
<keyword evidence="1" id="KW-0472">Membrane</keyword>
<accession>A0A252CG94</accession>
<comment type="caution">
    <text evidence="2">The sequence shown here is derived from an EMBL/GenBank/DDBJ whole genome shotgun (WGS) entry which is preliminary data.</text>
</comment>